<evidence type="ECO:0000313" key="2">
    <source>
        <dbReference type="EMBL" id="KAF5723599.1"/>
    </source>
</evidence>
<accession>A0A8H6DNM3</accession>
<dbReference type="Gene3D" id="3.50.30.50">
    <property type="entry name" value="Putative cyclase"/>
    <property type="match status" value="1"/>
</dbReference>
<dbReference type="Pfam" id="PF04199">
    <property type="entry name" value="Cyclase"/>
    <property type="match status" value="1"/>
</dbReference>
<evidence type="ECO:0000256" key="1">
    <source>
        <dbReference type="ARBA" id="ARBA00007865"/>
    </source>
</evidence>
<evidence type="ECO:0000313" key="3">
    <source>
        <dbReference type="Proteomes" id="UP000544331"/>
    </source>
</evidence>
<dbReference type="Proteomes" id="UP000544331">
    <property type="component" value="Unassembled WGS sequence"/>
</dbReference>
<comment type="caution">
    <text evidence="2">The sequence shown here is derived from an EMBL/GenBank/DDBJ whole genome shotgun (WGS) entry which is preliminary data.</text>
</comment>
<dbReference type="PANTHER" id="PTHR34861:SF10">
    <property type="entry name" value="CYCLASE"/>
    <property type="match status" value="1"/>
</dbReference>
<dbReference type="OrthoDB" id="5396at2759"/>
<sequence length="308" mass="34718">MSLTTGGSVETLPTLEEVKASNKGCNVPLEAAWIWGQDDELGRLNLLTPERILHAKTTEMVDGQCVSLNWPITLPAKPAFCRDACKYKLANHPDGPVVFDDWIEMNVQSGSQWDGFRHFGHLGHGVFYNNLTPDEVTSGTRCGMQAWSHHGIVGRGVLLDYYHWKTEVKNEPYDAFTSHAIHLDELKAVAAYQKVEFQVGDILLVRSGYTATYYEYEKSAPERLVEAGTHKPHLTGLAQTEEMKTWLHDRYFSAVAGDAPSFECWPTTQNWHLHEYLLACWESQSVKCLISRLCLYNVCRRNGGPSSL</sequence>
<proteinExistence type="inferred from homology"/>
<dbReference type="InterPro" id="IPR037175">
    <property type="entry name" value="KFase_sf"/>
</dbReference>
<dbReference type="GO" id="GO:0019441">
    <property type="term" value="P:L-tryptophan catabolic process to kynurenine"/>
    <property type="evidence" value="ECO:0007669"/>
    <property type="project" value="InterPro"/>
</dbReference>
<gene>
    <name evidence="2" type="ORF">FMUND_1670</name>
</gene>
<dbReference type="PANTHER" id="PTHR34861">
    <property type="match status" value="1"/>
</dbReference>
<dbReference type="EMBL" id="JAAOAN010000061">
    <property type="protein sequence ID" value="KAF5723599.1"/>
    <property type="molecule type" value="Genomic_DNA"/>
</dbReference>
<dbReference type="SUPFAM" id="SSF102198">
    <property type="entry name" value="Putative cyclase"/>
    <property type="match status" value="1"/>
</dbReference>
<comment type="similarity">
    <text evidence="1">Belongs to the Cyclase 1 superfamily.</text>
</comment>
<name>A0A8H6DNM3_9HYPO</name>
<dbReference type="AlphaFoldDB" id="A0A8H6DNM3"/>
<dbReference type="GO" id="GO:0004061">
    <property type="term" value="F:arylformamidase activity"/>
    <property type="evidence" value="ECO:0007669"/>
    <property type="project" value="InterPro"/>
</dbReference>
<reference evidence="2 3" key="1">
    <citation type="submission" date="2020-05" db="EMBL/GenBank/DDBJ databases">
        <title>Identification and distribution of gene clusters putatively required for synthesis of sphingolipid metabolism inhibitors in phylogenetically diverse species of the filamentous fungus Fusarium.</title>
        <authorList>
            <person name="Kim H.-S."/>
            <person name="Busman M."/>
            <person name="Brown D.W."/>
            <person name="Divon H."/>
            <person name="Uhlig S."/>
            <person name="Proctor R.H."/>
        </authorList>
    </citation>
    <scope>NUCLEOTIDE SEQUENCE [LARGE SCALE GENOMIC DNA]</scope>
    <source>
        <strain evidence="2 3">NRRL 66235</strain>
    </source>
</reference>
<organism evidence="2 3">
    <name type="scientific">Fusarium mundagurra</name>
    <dbReference type="NCBI Taxonomy" id="1567541"/>
    <lineage>
        <taxon>Eukaryota</taxon>
        <taxon>Fungi</taxon>
        <taxon>Dikarya</taxon>
        <taxon>Ascomycota</taxon>
        <taxon>Pezizomycotina</taxon>
        <taxon>Sordariomycetes</taxon>
        <taxon>Hypocreomycetidae</taxon>
        <taxon>Hypocreales</taxon>
        <taxon>Nectriaceae</taxon>
        <taxon>Fusarium</taxon>
        <taxon>Fusarium fujikuroi species complex</taxon>
    </lineage>
</organism>
<protein>
    <submittedName>
        <fullName evidence="2">Cyclase</fullName>
    </submittedName>
</protein>
<keyword evidence="3" id="KW-1185">Reference proteome</keyword>
<dbReference type="InterPro" id="IPR007325">
    <property type="entry name" value="KFase/CYL"/>
</dbReference>